<feature type="non-terminal residue" evidence="2">
    <location>
        <position position="1"/>
    </location>
</feature>
<reference evidence="2 3" key="1">
    <citation type="submission" date="2024-02" db="EMBL/GenBank/DDBJ databases">
        <authorList>
            <person name="Chen Y."/>
            <person name="Shah S."/>
            <person name="Dougan E. K."/>
            <person name="Thang M."/>
            <person name="Chan C."/>
        </authorList>
    </citation>
    <scope>NUCLEOTIDE SEQUENCE [LARGE SCALE GENOMIC DNA]</scope>
</reference>
<feature type="compositionally biased region" description="Basic and acidic residues" evidence="1">
    <location>
        <begin position="304"/>
        <end position="318"/>
    </location>
</feature>
<feature type="compositionally biased region" description="Basic and acidic residues" evidence="1">
    <location>
        <begin position="271"/>
        <end position="287"/>
    </location>
</feature>
<keyword evidence="3" id="KW-1185">Reference proteome</keyword>
<sequence>APDEEGPPLGKGDVEMEKEAPLEKGMDDKVGEVEMKEEEPVEKEGAQGGVQMKEETPLEKGEDDLMKGAPSTSLEKGYLGMHQPMSLFPKPGEGLSMRQEVEKKNKRKKIMVDYRNTLAINDHIMMPWRMNHISFGMDDAEEKWWPNKPLDKYSPAWMWKLQRQHLAKGENRNKAGRKKGLGPLPRPEGWLGRTSSLKEVVEMEEEMMEMMEKESQQEEEEAEQKQPQQCLTFEKGSVYQQWQQGQQQGQQELACDEEGPPLQKGDEEMEKEAPLEKGMDDKVGEVEMKEEEPVEKEGAQGGVEMKEETPLEKGEGEMKGTPGTPLEKGYLGMHQPMSLFPKPGEGLFIRQEVEERKKMKKIMVDYHNTLAINDHISQESSDALES</sequence>
<evidence type="ECO:0000313" key="2">
    <source>
        <dbReference type="EMBL" id="CAK9001365.1"/>
    </source>
</evidence>
<comment type="caution">
    <text evidence="2">The sequence shown here is derived from an EMBL/GenBank/DDBJ whole genome shotgun (WGS) entry which is preliminary data.</text>
</comment>
<evidence type="ECO:0000313" key="3">
    <source>
        <dbReference type="Proteomes" id="UP001642464"/>
    </source>
</evidence>
<feature type="compositionally biased region" description="Low complexity" evidence="1">
    <location>
        <begin position="241"/>
        <end position="251"/>
    </location>
</feature>
<feature type="region of interest" description="Disordered" evidence="1">
    <location>
        <begin position="241"/>
        <end position="342"/>
    </location>
</feature>
<protein>
    <submittedName>
        <fullName evidence="2">Uncharacterized protein</fullName>
    </submittedName>
</protein>
<feature type="region of interest" description="Disordered" evidence="1">
    <location>
        <begin position="167"/>
        <end position="191"/>
    </location>
</feature>
<gene>
    <name evidence="2" type="ORF">SCF082_LOCUS6890</name>
</gene>
<feature type="region of interest" description="Disordered" evidence="1">
    <location>
        <begin position="207"/>
        <end position="228"/>
    </location>
</feature>
<organism evidence="2 3">
    <name type="scientific">Durusdinium trenchii</name>
    <dbReference type="NCBI Taxonomy" id="1381693"/>
    <lineage>
        <taxon>Eukaryota</taxon>
        <taxon>Sar</taxon>
        <taxon>Alveolata</taxon>
        <taxon>Dinophyceae</taxon>
        <taxon>Suessiales</taxon>
        <taxon>Symbiodiniaceae</taxon>
        <taxon>Durusdinium</taxon>
    </lineage>
</organism>
<feature type="region of interest" description="Disordered" evidence="1">
    <location>
        <begin position="1"/>
        <end position="66"/>
    </location>
</feature>
<proteinExistence type="predicted"/>
<dbReference type="Proteomes" id="UP001642464">
    <property type="component" value="Unassembled WGS sequence"/>
</dbReference>
<dbReference type="EMBL" id="CAXAMM010003809">
    <property type="protein sequence ID" value="CAK9001365.1"/>
    <property type="molecule type" value="Genomic_DNA"/>
</dbReference>
<name>A0ABP0IFI9_9DINO</name>
<feature type="compositionally biased region" description="Basic and acidic residues" evidence="1">
    <location>
        <begin position="52"/>
        <end position="66"/>
    </location>
</feature>
<evidence type="ECO:0000256" key="1">
    <source>
        <dbReference type="SAM" id="MobiDB-lite"/>
    </source>
</evidence>
<accession>A0ABP0IFI9</accession>
<feature type="compositionally biased region" description="Basic and acidic residues" evidence="1">
    <location>
        <begin position="12"/>
        <end position="34"/>
    </location>
</feature>